<keyword evidence="6" id="KW-1185">Reference proteome</keyword>
<evidence type="ECO:0000256" key="3">
    <source>
        <dbReference type="PROSITE-ProRule" id="PRU00059"/>
    </source>
</evidence>
<evidence type="ECO:0000313" key="5">
    <source>
        <dbReference type="EMBL" id="CAG5112988.1"/>
    </source>
</evidence>
<accession>A0ABN7T575</accession>
<reference evidence="5 6" key="1">
    <citation type="submission" date="2021-04" db="EMBL/GenBank/DDBJ databases">
        <authorList>
            <person name="Bliznina A."/>
        </authorList>
    </citation>
    <scope>NUCLEOTIDE SEQUENCE [LARGE SCALE GENOMIC DNA]</scope>
</reference>
<name>A0ABN7T575_OIKDI</name>
<dbReference type="Proteomes" id="UP001158576">
    <property type="component" value="Chromosome 2"/>
</dbReference>
<sequence>MKLPYAFAALAYANEVDEKVWLEDPSNTFSKELSENTLTWNWEVPKVDGKYEKDQYLRVSVSAPTGYKIQVSFSNFFLEDESIDGKCSHDVALVYDGLDGGKLAATYCGTGNKAPVVSTYNKLTVVFKSDENQVVGGGFGASFEALATPRYESAWTEIEDAFKLIKSDVFDGHHQLSLIKRGNKANKLQEAFMRFFTLRSRAASSCTNWAGTGNEEDFTPPDTASSDECHRLETFFNSLSSYQNSFVCMDSWDPKRQPKLAPAKMEKLVARMKHSFFVNKLKKMNCA</sequence>
<organism evidence="5 6">
    <name type="scientific">Oikopleura dioica</name>
    <name type="common">Tunicate</name>
    <dbReference type="NCBI Taxonomy" id="34765"/>
    <lineage>
        <taxon>Eukaryota</taxon>
        <taxon>Metazoa</taxon>
        <taxon>Chordata</taxon>
        <taxon>Tunicata</taxon>
        <taxon>Appendicularia</taxon>
        <taxon>Copelata</taxon>
        <taxon>Oikopleuridae</taxon>
        <taxon>Oikopleura</taxon>
    </lineage>
</organism>
<comment type="caution">
    <text evidence="3">Lacks conserved residue(s) required for the propagation of feature annotation.</text>
</comment>
<dbReference type="PROSITE" id="PS01180">
    <property type="entry name" value="CUB"/>
    <property type="match status" value="1"/>
</dbReference>
<keyword evidence="2" id="KW-1015">Disulfide bond</keyword>
<evidence type="ECO:0000259" key="4">
    <source>
        <dbReference type="PROSITE" id="PS01180"/>
    </source>
</evidence>
<evidence type="ECO:0000256" key="2">
    <source>
        <dbReference type="ARBA" id="ARBA00023157"/>
    </source>
</evidence>
<evidence type="ECO:0000256" key="1">
    <source>
        <dbReference type="ARBA" id="ARBA00022737"/>
    </source>
</evidence>
<protein>
    <submittedName>
        <fullName evidence="5">Oidioi.mRNA.OKI2018_I69.chr2.g7140.t1.cds</fullName>
    </submittedName>
</protein>
<evidence type="ECO:0000313" key="6">
    <source>
        <dbReference type="Proteomes" id="UP001158576"/>
    </source>
</evidence>
<dbReference type="Pfam" id="PF00431">
    <property type="entry name" value="CUB"/>
    <property type="match status" value="1"/>
</dbReference>
<dbReference type="InterPro" id="IPR000859">
    <property type="entry name" value="CUB_dom"/>
</dbReference>
<dbReference type="PANTHER" id="PTHR24251">
    <property type="entry name" value="OVOCHYMASE-RELATED"/>
    <property type="match status" value="1"/>
</dbReference>
<dbReference type="InterPro" id="IPR035914">
    <property type="entry name" value="Sperma_CUB_dom_sf"/>
</dbReference>
<dbReference type="EMBL" id="OU015567">
    <property type="protein sequence ID" value="CAG5112988.1"/>
    <property type="molecule type" value="Genomic_DNA"/>
</dbReference>
<keyword evidence="1" id="KW-0677">Repeat</keyword>
<dbReference type="CDD" id="cd00041">
    <property type="entry name" value="CUB"/>
    <property type="match status" value="1"/>
</dbReference>
<feature type="domain" description="CUB" evidence="4">
    <location>
        <begin position="29"/>
        <end position="146"/>
    </location>
</feature>
<proteinExistence type="predicted"/>
<dbReference type="SUPFAM" id="SSF49854">
    <property type="entry name" value="Spermadhesin, CUB domain"/>
    <property type="match status" value="1"/>
</dbReference>
<dbReference type="SMART" id="SM00042">
    <property type="entry name" value="CUB"/>
    <property type="match status" value="1"/>
</dbReference>
<gene>
    <name evidence="5" type="ORF">OKIOD_LOCUS15905</name>
</gene>
<dbReference type="Gene3D" id="2.60.120.290">
    <property type="entry name" value="Spermadhesin, CUB domain"/>
    <property type="match status" value="1"/>
</dbReference>